<accession>A0A1A7RGR1</accession>
<dbReference type="SUPFAM" id="SSF55874">
    <property type="entry name" value="ATPase domain of HSP90 chaperone/DNA topoisomerase II/histidine kinase"/>
    <property type="match status" value="1"/>
</dbReference>
<dbReference type="PANTHER" id="PTHR24421">
    <property type="entry name" value="NITRATE/NITRITE SENSOR PROTEIN NARX-RELATED"/>
    <property type="match status" value="1"/>
</dbReference>
<dbReference type="InterPro" id="IPR003594">
    <property type="entry name" value="HATPase_dom"/>
</dbReference>
<protein>
    <recommendedName>
        <fullName evidence="2">histidine kinase</fullName>
        <ecNumber evidence="2">2.7.13.3</ecNumber>
    </recommendedName>
</protein>
<sequence length="639" mass="72675">MRQGFVFDPVQKYLNVLIIYSIVVFINLFFCSAVNASLQNTPSCTANIKSIQVAQGNQLNPQLRPTAGWLNIQQFPDQWSSRWPDFHGNAWYKIDFNYHCTTSVQAPISFALESITQSGKIYINDSLLWSDLSVHEPASRSQYVPRQWSIAPSSLNEGRNVIWVQVYGSLTQKSGLGQISLGTNQSVLPIYKSWLLEKRTLIEFNAMISFVVGIFYFLAWLTNRKERSFLWFAITNFFWIFYSICFLLTGPLPFSTTVLDRIQNIIFCFYTVSGCLALWSFVDRSFPRLEKALWAFFTVALVCLSFIPLTQLNTVIQIFFGVAVLIFLAKCISFPFLAYQSKQPESYLMAAVYLLFIPIAFHDAHFVISMEGRPLSPYTGPFTTLSLGAILGLRLARNARQIDRFNKTLSENVSRAKTELTESLEKQHQLAIENVRLQERIHLSHDLHDGLGGSIVRSMLLLEQNDKVEKPQIMSMLKLFRNDLRQVIDSGSSIGVKAPDTPIEWAAPIRHRFVQLFEELEIQSNWSFAPTWINSPNAAQCLTLTRVAEETLTNILKHSQANKVTVSLSELDDLLILQIEDNGIGFDPSEVDQGLHVGLHSMRTRIARIDGEFHIDSKPGHTRVKIILPMLDDQAENKL</sequence>
<dbReference type="GO" id="GO:0000160">
    <property type="term" value="P:phosphorelay signal transduction system"/>
    <property type="evidence" value="ECO:0007669"/>
    <property type="project" value="UniProtKB-KW"/>
</dbReference>
<feature type="transmembrane region" description="Helical" evidence="6">
    <location>
        <begin position="262"/>
        <end position="281"/>
    </location>
</feature>
<dbReference type="AlphaFoldDB" id="A0A1A7RGR1"/>
<dbReference type="SMART" id="SM00387">
    <property type="entry name" value="HATPase_c"/>
    <property type="match status" value="1"/>
</dbReference>
<dbReference type="OrthoDB" id="9797605at2"/>
<keyword evidence="6" id="KW-0472">Membrane</keyword>
<evidence type="ECO:0000256" key="1">
    <source>
        <dbReference type="ARBA" id="ARBA00000085"/>
    </source>
</evidence>
<evidence type="ECO:0000256" key="3">
    <source>
        <dbReference type="ARBA" id="ARBA00022679"/>
    </source>
</evidence>
<evidence type="ECO:0000256" key="4">
    <source>
        <dbReference type="ARBA" id="ARBA00022777"/>
    </source>
</evidence>
<feature type="transmembrane region" description="Helical" evidence="6">
    <location>
        <begin position="293"/>
        <end position="312"/>
    </location>
</feature>
<proteinExistence type="predicted"/>
<organism evidence="8 9">
    <name type="scientific">Acinetobacter gandensis</name>
    <dbReference type="NCBI Taxonomy" id="1443941"/>
    <lineage>
        <taxon>Bacteria</taxon>
        <taxon>Pseudomonadati</taxon>
        <taxon>Pseudomonadota</taxon>
        <taxon>Gammaproteobacteria</taxon>
        <taxon>Moraxellales</taxon>
        <taxon>Moraxellaceae</taxon>
        <taxon>Acinetobacter</taxon>
    </lineage>
</organism>
<evidence type="ECO:0000259" key="7">
    <source>
        <dbReference type="PROSITE" id="PS50109"/>
    </source>
</evidence>
<comment type="caution">
    <text evidence="8">The sequence shown here is derived from an EMBL/GenBank/DDBJ whole genome shotgun (WGS) entry which is preliminary data.</text>
</comment>
<dbReference type="InterPro" id="IPR008979">
    <property type="entry name" value="Galactose-bd-like_sf"/>
</dbReference>
<keyword evidence="6" id="KW-0812">Transmembrane</keyword>
<gene>
    <name evidence="8" type="ORF">A9J31_12045</name>
</gene>
<evidence type="ECO:0000313" key="8">
    <source>
        <dbReference type="EMBL" id="OBX29832.1"/>
    </source>
</evidence>
<feature type="transmembrane region" description="Helical" evidence="6">
    <location>
        <begin position="318"/>
        <end position="339"/>
    </location>
</feature>
<feature type="transmembrane region" description="Helical" evidence="6">
    <location>
        <begin position="204"/>
        <end position="222"/>
    </location>
</feature>
<dbReference type="InterPro" id="IPR050482">
    <property type="entry name" value="Sensor_HK_TwoCompSys"/>
</dbReference>
<feature type="domain" description="Histidine kinase" evidence="7">
    <location>
        <begin position="544"/>
        <end position="632"/>
    </location>
</feature>
<name>A0A1A7RGR1_9GAMM</name>
<dbReference type="PROSITE" id="PS50109">
    <property type="entry name" value="HIS_KIN"/>
    <property type="match status" value="1"/>
</dbReference>
<evidence type="ECO:0000256" key="6">
    <source>
        <dbReference type="SAM" id="Phobius"/>
    </source>
</evidence>
<dbReference type="PANTHER" id="PTHR24421:SF10">
    <property type="entry name" value="NITRATE_NITRITE SENSOR PROTEIN NARQ"/>
    <property type="match status" value="1"/>
</dbReference>
<dbReference type="STRING" id="1443941.A9J31_12045"/>
<reference evidence="9" key="1">
    <citation type="submission" date="2016-06" db="EMBL/GenBank/DDBJ databases">
        <authorList>
            <person name="Radolfova-Krizova L."/>
            <person name="Nemec A."/>
        </authorList>
    </citation>
    <scope>NUCLEOTIDE SEQUENCE [LARGE SCALE GENOMIC DNA]</scope>
    <source>
        <strain evidence="9">ANC 4275</strain>
    </source>
</reference>
<dbReference type="InterPro" id="IPR036890">
    <property type="entry name" value="HATPase_C_sf"/>
</dbReference>
<keyword evidence="3" id="KW-0808">Transferase</keyword>
<evidence type="ECO:0000256" key="2">
    <source>
        <dbReference type="ARBA" id="ARBA00012438"/>
    </source>
</evidence>
<feature type="transmembrane region" description="Helical" evidence="6">
    <location>
        <begin position="346"/>
        <end position="366"/>
    </location>
</feature>
<keyword evidence="5" id="KW-0902">Two-component regulatory system</keyword>
<dbReference type="GO" id="GO:0004673">
    <property type="term" value="F:protein histidine kinase activity"/>
    <property type="evidence" value="ECO:0007669"/>
    <property type="project" value="UniProtKB-EC"/>
</dbReference>
<feature type="transmembrane region" description="Helical" evidence="6">
    <location>
        <begin position="229"/>
        <end position="250"/>
    </location>
</feature>
<comment type="catalytic activity">
    <reaction evidence="1">
        <text>ATP + protein L-histidine = ADP + protein N-phospho-L-histidine.</text>
        <dbReference type="EC" id="2.7.13.3"/>
    </reaction>
</comment>
<dbReference type="SUPFAM" id="SSF49785">
    <property type="entry name" value="Galactose-binding domain-like"/>
    <property type="match status" value="1"/>
</dbReference>
<evidence type="ECO:0000256" key="5">
    <source>
        <dbReference type="ARBA" id="ARBA00023012"/>
    </source>
</evidence>
<feature type="transmembrane region" description="Helical" evidence="6">
    <location>
        <begin position="378"/>
        <end position="396"/>
    </location>
</feature>
<dbReference type="Pfam" id="PF02518">
    <property type="entry name" value="HATPase_c"/>
    <property type="match status" value="1"/>
</dbReference>
<dbReference type="EMBL" id="LZDS01000003">
    <property type="protein sequence ID" value="OBX29832.1"/>
    <property type="molecule type" value="Genomic_DNA"/>
</dbReference>
<keyword evidence="6" id="KW-1133">Transmembrane helix</keyword>
<dbReference type="InterPro" id="IPR005467">
    <property type="entry name" value="His_kinase_dom"/>
</dbReference>
<evidence type="ECO:0000313" key="9">
    <source>
        <dbReference type="Proteomes" id="UP000185753"/>
    </source>
</evidence>
<dbReference type="EC" id="2.7.13.3" evidence="2"/>
<dbReference type="CDD" id="cd16917">
    <property type="entry name" value="HATPase_UhpB-NarQ-NarX-like"/>
    <property type="match status" value="1"/>
</dbReference>
<dbReference type="Gene3D" id="3.30.565.10">
    <property type="entry name" value="Histidine kinase-like ATPase, C-terminal domain"/>
    <property type="match status" value="1"/>
</dbReference>
<dbReference type="RefSeq" id="WP_067762228.1">
    <property type="nucleotide sequence ID" value="NZ_LZDS01000003.1"/>
</dbReference>
<keyword evidence="4 8" id="KW-0418">Kinase</keyword>
<dbReference type="Proteomes" id="UP000185753">
    <property type="component" value="Unassembled WGS sequence"/>
</dbReference>
<keyword evidence="9" id="KW-1185">Reference proteome</keyword>
<feature type="transmembrane region" description="Helical" evidence="6">
    <location>
        <begin position="12"/>
        <end position="30"/>
    </location>
</feature>